<protein>
    <recommendedName>
        <fullName evidence="3">NmrA-like domain-containing protein</fullName>
    </recommendedName>
</protein>
<evidence type="ECO:0000256" key="2">
    <source>
        <dbReference type="ARBA" id="ARBA00023002"/>
    </source>
</evidence>
<dbReference type="Gene3D" id="3.40.50.720">
    <property type="entry name" value="NAD(P)-binding Rossmann-like Domain"/>
    <property type="match status" value="1"/>
</dbReference>
<evidence type="ECO:0000313" key="4">
    <source>
        <dbReference type="EMBL" id="ORY07655.1"/>
    </source>
</evidence>
<dbReference type="EMBL" id="MCFA01000107">
    <property type="protein sequence ID" value="ORY07655.1"/>
    <property type="molecule type" value="Genomic_DNA"/>
</dbReference>
<sequence length="309" mass="34329">MSSPSQSHQILLLGAGELGTAFVPHLSSLPNTHLTIGIRTVSKYQHLASSNVSLLSLDTSGPSIDLAEIFAAFDTVISCTGFGQPLGTITKLAKEILQAGRIRRRRGAGKLWFFPWQWGVEYDVTGDAEGLMPLFGEQLEVRKRLRTDAADSHVNWTIVSTGIFMSFLFEPFWGVVAKEEDGFTVRALRSWEHKVTVTDVQDIGKTLARIVAGDVDSQDRVLYVAGDTVSYAELADVVGRVTGQKVKREEWTIQHLKDELARDPEDVIKKYRVVFAGDGVWWDKEGTVNYRLGIPVIDVETYVRALFST</sequence>
<dbReference type="Gene3D" id="3.90.25.10">
    <property type="entry name" value="UDP-galactose 4-epimerase, domain 1"/>
    <property type="match status" value="1"/>
</dbReference>
<dbReference type="PANTHER" id="PTHR47706">
    <property type="entry name" value="NMRA-LIKE FAMILY PROTEIN"/>
    <property type="match status" value="1"/>
</dbReference>
<evidence type="ECO:0000313" key="5">
    <source>
        <dbReference type="Proteomes" id="UP000193144"/>
    </source>
</evidence>
<dbReference type="GO" id="GO:0016491">
    <property type="term" value="F:oxidoreductase activity"/>
    <property type="evidence" value="ECO:0007669"/>
    <property type="project" value="UniProtKB-KW"/>
</dbReference>
<keyword evidence="2" id="KW-0560">Oxidoreductase</keyword>
<dbReference type="Proteomes" id="UP000193144">
    <property type="component" value="Unassembled WGS sequence"/>
</dbReference>
<dbReference type="InterPro" id="IPR036291">
    <property type="entry name" value="NAD(P)-bd_dom_sf"/>
</dbReference>
<dbReference type="PANTHER" id="PTHR47706:SF6">
    <property type="entry name" value="NMRA-LIKE FAMILY PROTEIN (AFU_ORTHOLOGUE AFUA_6G00280)"/>
    <property type="match status" value="1"/>
</dbReference>
<dbReference type="AlphaFoldDB" id="A0A1Y1ZCW9"/>
<dbReference type="InterPro" id="IPR008030">
    <property type="entry name" value="NmrA-like"/>
</dbReference>
<proteinExistence type="predicted"/>
<keyword evidence="5" id="KW-1185">Reference proteome</keyword>
<name>A0A1Y1ZCW9_9PLEO</name>
<gene>
    <name evidence="4" type="ORF">BCR34DRAFT_603806</name>
</gene>
<evidence type="ECO:0000259" key="3">
    <source>
        <dbReference type="Pfam" id="PF05368"/>
    </source>
</evidence>
<evidence type="ECO:0000256" key="1">
    <source>
        <dbReference type="ARBA" id="ARBA00022857"/>
    </source>
</evidence>
<dbReference type="SUPFAM" id="SSF51735">
    <property type="entry name" value="NAD(P)-binding Rossmann-fold domains"/>
    <property type="match status" value="1"/>
</dbReference>
<comment type="caution">
    <text evidence="4">The sequence shown here is derived from an EMBL/GenBank/DDBJ whole genome shotgun (WGS) entry which is preliminary data.</text>
</comment>
<reference evidence="4 5" key="1">
    <citation type="submission" date="2016-07" db="EMBL/GenBank/DDBJ databases">
        <title>Pervasive Adenine N6-methylation of Active Genes in Fungi.</title>
        <authorList>
            <consortium name="DOE Joint Genome Institute"/>
            <person name="Mondo S.J."/>
            <person name="Dannebaum R.O."/>
            <person name="Kuo R.C."/>
            <person name="Labutti K."/>
            <person name="Haridas S."/>
            <person name="Kuo A."/>
            <person name="Salamov A."/>
            <person name="Ahrendt S.R."/>
            <person name="Lipzen A."/>
            <person name="Sullivan W."/>
            <person name="Andreopoulos W.B."/>
            <person name="Clum A."/>
            <person name="Lindquist E."/>
            <person name="Daum C."/>
            <person name="Ramamoorthy G.K."/>
            <person name="Gryganskyi A."/>
            <person name="Culley D."/>
            <person name="Magnuson J.K."/>
            <person name="James T.Y."/>
            <person name="O'Malley M.A."/>
            <person name="Stajich J.E."/>
            <person name="Spatafora J.W."/>
            <person name="Visel A."/>
            <person name="Grigoriev I.V."/>
        </authorList>
    </citation>
    <scope>NUCLEOTIDE SEQUENCE [LARGE SCALE GENOMIC DNA]</scope>
    <source>
        <strain evidence="4 5">CBS 115471</strain>
    </source>
</reference>
<accession>A0A1Y1ZCW9</accession>
<organism evidence="4 5">
    <name type="scientific">Clohesyomyces aquaticus</name>
    <dbReference type="NCBI Taxonomy" id="1231657"/>
    <lineage>
        <taxon>Eukaryota</taxon>
        <taxon>Fungi</taxon>
        <taxon>Dikarya</taxon>
        <taxon>Ascomycota</taxon>
        <taxon>Pezizomycotina</taxon>
        <taxon>Dothideomycetes</taxon>
        <taxon>Pleosporomycetidae</taxon>
        <taxon>Pleosporales</taxon>
        <taxon>Lindgomycetaceae</taxon>
        <taxon>Clohesyomyces</taxon>
    </lineage>
</organism>
<feature type="domain" description="NmrA-like" evidence="3">
    <location>
        <begin position="8"/>
        <end position="260"/>
    </location>
</feature>
<dbReference type="InterPro" id="IPR051609">
    <property type="entry name" value="NmrA/Isoflavone_reductase-like"/>
</dbReference>
<dbReference type="Pfam" id="PF05368">
    <property type="entry name" value="NmrA"/>
    <property type="match status" value="1"/>
</dbReference>
<dbReference type="STRING" id="1231657.A0A1Y1ZCW9"/>
<keyword evidence="1" id="KW-0521">NADP</keyword>
<dbReference type="OrthoDB" id="5283654at2759"/>